<feature type="transmembrane region" description="Helical" evidence="6">
    <location>
        <begin position="180"/>
        <end position="200"/>
    </location>
</feature>
<keyword evidence="6" id="KW-0472">Membrane</keyword>
<comment type="caution">
    <text evidence="9">The sequence shown here is derived from an EMBL/GenBank/DDBJ whole genome shotgun (WGS) entry which is preliminary data.</text>
</comment>
<dbReference type="EMBL" id="JBHSGB010000002">
    <property type="protein sequence ID" value="MFC4653917.1"/>
    <property type="molecule type" value="Genomic_DNA"/>
</dbReference>
<evidence type="ECO:0000256" key="2">
    <source>
        <dbReference type="ARBA" id="ARBA00023224"/>
    </source>
</evidence>
<dbReference type="PRINTS" id="PR00260">
    <property type="entry name" value="CHEMTRNSDUCR"/>
</dbReference>
<comment type="similarity">
    <text evidence="3">Belongs to the methyl-accepting chemotaxis (MCP) protein family.</text>
</comment>
<dbReference type="PANTHER" id="PTHR32089">
    <property type="entry name" value="METHYL-ACCEPTING CHEMOTAXIS PROTEIN MCPB"/>
    <property type="match status" value="1"/>
</dbReference>
<dbReference type="InterPro" id="IPR004090">
    <property type="entry name" value="Chemotax_Me-accpt_rcpt"/>
</dbReference>
<evidence type="ECO:0000259" key="7">
    <source>
        <dbReference type="PROSITE" id="PS50111"/>
    </source>
</evidence>
<gene>
    <name evidence="9" type="ORF">ACFO3I_02640</name>
</gene>
<evidence type="ECO:0000313" key="10">
    <source>
        <dbReference type="Proteomes" id="UP001595962"/>
    </source>
</evidence>
<evidence type="ECO:0000256" key="1">
    <source>
        <dbReference type="ARBA" id="ARBA00004370"/>
    </source>
</evidence>
<keyword evidence="6" id="KW-0812">Transmembrane</keyword>
<dbReference type="SMART" id="SM00283">
    <property type="entry name" value="MA"/>
    <property type="match status" value="1"/>
</dbReference>
<comment type="subcellular location">
    <subcellularLocation>
        <location evidence="1">Membrane</location>
    </subcellularLocation>
</comment>
<keyword evidence="2 4" id="KW-0807">Transducer</keyword>
<keyword evidence="10" id="KW-1185">Reference proteome</keyword>
<evidence type="ECO:0000259" key="8">
    <source>
        <dbReference type="PROSITE" id="PS50885"/>
    </source>
</evidence>
<evidence type="ECO:0000256" key="6">
    <source>
        <dbReference type="SAM" id="Phobius"/>
    </source>
</evidence>
<feature type="transmembrane region" description="Helical" evidence="6">
    <location>
        <begin position="12"/>
        <end position="30"/>
    </location>
</feature>
<dbReference type="SUPFAM" id="SSF58104">
    <property type="entry name" value="Methyl-accepting chemotaxis protein (MCP) signaling domain"/>
    <property type="match status" value="1"/>
</dbReference>
<keyword evidence="6" id="KW-1133">Transmembrane helix</keyword>
<name>A0ABV9JHT2_9GAMM</name>
<evidence type="ECO:0000256" key="5">
    <source>
        <dbReference type="SAM" id="Coils"/>
    </source>
</evidence>
<organism evidence="9 10">
    <name type="scientific">Rheinheimera marina</name>
    <dbReference type="NCBI Taxonomy" id="1774958"/>
    <lineage>
        <taxon>Bacteria</taxon>
        <taxon>Pseudomonadati</taxon>
        <taxon>Pseudomonadota</taxon>
        <taxon>Gammaproteobacteria</taxon>
        <taxon>Chromatiales</taxon>
        <taxon>Chromatiaceae</taxon>
        <taxon>Rheinheimera</taxon>
    </lineage>
</organism>
<dbReference type="Proteomes" id="UP001595962">
    <property type="component" value="Unassembled WGS sequence"/>
</dbReference>
<proteinExistence type="inferred from homology"/>
<feature type="domain" description="HAMP" evidence="8">
    <location>
        <begin position="202"/>
        <end position="255"/>
    </location>
</feature>
<protein>
    <submittedName>
        <fullName evidence="9">Methyl-accepting chemotaxis protein</fullName>
    </submittedName>
</protein>
<dbReference type="PROSITE" id="PS50111">
    <property type="entry name" value="CHEMOTAXIS_TRANSDUC_2"/>
    <property type="match status" value="1"/>
</dbReference>
<accession>A0ABV9JHT2</accession>
<dbReference type="PROSITE" id="PS50885">
    <property type="entry name" value="HAMP"/>
    <property type="match status" value="1"/>
</dbReference>
<dbReference type="InterPro" id="IPR004089">
    <property type="entry name" value="MCPsignal_dom"/>
</dbReference>
<evidence type="ECO:0000256" key="3">
    <source>
        <dbReference type="ARBA" id="ARBA00029447"/>
    </source>
</evidence>
<keyword evidence="5" id="KW-0175">Coiled coil</keyword>
<feature type="domain" description="Methyl-accepting transducer" evidence="7">
    <location>
        <begin position="260"/>
        <end position="524"/>
    </location>
</feature>
<dbReference type="PANTHER" id="PTHR32089:SF112">
    <property type="entry name" value="LYSOZYME-LIKE PROTEIN-RELATED"/>
    <property type="match status" value="1"/>
</dbReference>
<dbReference type="Pfam" id="PF00015">
    <property type="entry name" value="MCPsignal"/>
    <property type="match status" value="1"/>
</dbReference>
<dbReference type="Gene3D" id="1.10.287.950">
    <property type="entry name" value="Methyl-accepting chemotaxis protein"/>
    <property type="match status" value="1"/>
</dbReference>
<sequence length="532" mass="56302">MPQFASIKSRIFIGYAAILLVTLAAAILLISSNRQLTHQVAGFVDESLPALHAVSSMQSSAKQWVLTGYELYGTTLSPAQFNQTQQALQQDIRNQLSSLASFQSSDADQRFQQLQQALVQLNQLMQAAEVDWDQAREQLTKINQAAVGFNQAADALAERITGLARSKTALISDSLSSNTLTVATLLLLILLVAIAFFFLAQKQIAQPVVRLSAELGDLAASRDLTRQLQSEGATEVQHVAASVNHLLRVFQQGIAEMYQAISGIHQAVGALAGSSRQSSGSVTELQQKLGDLVQNMAQLEQQMHQSVSRSSHAADAAKAGADSMSQSQQAVLETSASISQLSGDIEATAQMLLALQSNGDQVSSVVNSIAEIAAQTNLLALNAAIEAARAGDSGRGFAVVADEVRTLAVRTHNATTEINSMLAAIVSSIQYAVGTMQSNRATAQRSVELADHLVQTLEAGRQIILDLAEVSQQAAGLAGDSQQMTNELQHGILAFAGLGTSVSAANQEVAATSHALTGLAGQLRQTADLFKH</sequence>
<evidence type="ECO:0000313" key="9">
    <source>
        <dbReference type="EMBL" id="MFC4653917.1"/>
    </source>
</evidence>
<dbReference type="RefSeq" id="WP_377331517.1">
    <property type="nucleotide sequence ID" value="NZ_JBHSGB010000002.1"/>
</dbReference>
<feature type="coiled-coil region" evidence="5">
    <location>
        <begin position="104"/>
        <end position="138"/>
    </location>
</feature>
<evidence type="ECO:0000256" key="4">
    <source>
        <dbReference type="PROSITE-ProRule" id="PRU00284"/>
    </source>
</evidence>
<reference evidence="10" key="1">
    <citation type="journal article" date="2019" name="Int. J. Syst. Evol. Microbiol.">
        <title>The Global Catalogue of Microorganisms (GCM) 10K type strain sequencing project: providing services to taxonomists for standard genome sequencing and annotation.</title>
        <authorList>
            <consortium name="The Broad Institute Genomics Platform"/>
            <consortium name="The Broad Institute Genome Sequencing Center for Infectious Disease"/>
            <person name="Wu L."/>
            <person name="Ma J."/>
        </authorList>
    </citation>
    <scope>NUCLEOTIDE SEQUENCE [LARGE SCALE GENOMIC DNA]</scope>
    <source>
        <strain evidence="10">DT28</strain>
    </source>
</reference>
<dbReference type="InterPro" id="IPR003660">
    <property type="entry name" value="HAMP_dom"/>
</dbReference>